<evidence type="ECO:0008006" key="4">
    <source>
        <dbReference type="Google" id="ProtNLM"/>
    </source>
</evidence>
<reference evidence="2 3" key="1">
    <citation type="submission" date="2023-06" db="EMBL/GenBank/DDBJ databases">
        <title>Sporosarcina sp. nov., isolated from Korean tranditional fermented seafood 'Jeotgal'.</title>
        <authorList>
            <person name="Yang A.I."/>
            <person name="Shin N.-R."/>
        </authorList>
    </citation>
    <scope>NUCLEOTIDE SEQUENCE [LARGE SCALE GENOMIC DNA]</scope>
    <source>
        <strain evidence="2 3">T2O-4</strain>
    </source>
</reference>
<name>A0ABZ0L7B0_9BACL</name>
<accession>A0ABZ0L7B0</accession>
<keyword evidence="1" id="KW-0812">Transmembrane</keyword>
<feature type="transmembrane region" description="Helical" evidence="1">
    <location>
        <begin position="6"/>
        <end position="23"/>
    </location>
</feature>
<proteinExistence type="predicted"/>
<keyword evidence="1" id="KW-0472">Membrane</keyword>
<evidence type="ECO:0000313" key="3">
    <source>
        <dbReference type="Proteomes" id="UP001303902"/>
    </source>
</evidence>
<protein>
    <recommendedName>
        <fullName evidence="4">DUF1310 family protein</fullName>
    </recommendedName>
</protein>
<dbReference type="EMBL" id="CP129118">
    <property type="protein sequence ID" value="WOV88449.1"/>
    <property type="molecule type" value="Genomic_DNA"/>
</dbReference>
<keyword evidence="1" id="KW-1133">Transmembrane helix</keyword>
<gene>
    <name evidence="2" type="ORF">QWT69_04830</name>
</gene>
<evidence type="ECO:0000313" key="2">
    <source>
        <dbReference type="EMBL" id="WOV88449.1"/>
    </source>
</evidence>
<evidence type="ECO:0000256" key="1">
    <source>
        <dbReference type="SAM" id="Phobius"/>
    </source>
</evidence>
<dbReference type="Proteomes" id="UP001303902">
    <property type="component" value="Chromosome"/>
</dbReference>
<sequence>MKNKVITIAVIVTIAITLVVVFTRNTGDSMERLFSEEEITYKNIESIELIEYKTNKQKVTDEKDFIKQLSSVLENLKSNNITTTSVDIDEEPLYIMHIKNVGYYPSGGIIIFNHQVKYEGRTQTLTSEESSTLIKLIEDEIQEENH</sequence>
<organism evidence="2 3">
    <name type="scientific">Sporosarcina oncorhynchi</name>
    <dbReference type="NCBI Taxonomy" id="3056444"/>
    <lineage>
        <taxon>Bacteria</taxon>
        <taxon>Bacillati</taxon>
        <taxon>Bacillota</taxon>
        <taxon>Bacilli</taxon>
        <taxon>Bacillales</taxon>
        <taxon>Caryophanaceae</taxon>
        <taxon>Sporosarcina</taxon>
    </lineage>
</organism>
<keyword evidence="3" id="KW-1185">Reference proteome</keyword>
<dbReference type="RefSeq" id="WP_317969523.1">
    <property type="nucleotide sequence ID" value="NZ_CP129118.1"/>
</dbReference>